<evidence type="ECO:0000259" key="14">
    <source>
        <dbReference type="Pfam" id="PF18962"/>
    </source>
</evidence>
<evidence type="ECO:0000256" key="4">
    <source>
        <dbReference type="ARBA" id="ARBA00022525"/>
    </source>
</evidence>
<comment type="similarity">
    <text evidence="3">Belongs to the peptidase M36 family.</text>
</comment>
<dbReference type="SUPFAM" id="SSF52025">
    <property type="entry name" value="PA domain"/>
    <property type="match status" value="1"/>
</dbReference>
<evidence type="ECO:0000313" key="15">
    <source>
        <dbReference type="EMBL" id="SIO29917.1"/>
    </source>
</evidence>
<evidence type="ECO:0000256" key="11">
    <source>
        <dbReference type="ARBA" id="ARBA00023145"/>
    </source>
</evidence>
<dbReference type="PANTHER" id="PTHR33478">
    <property type="entry name" value="EXTRACELLULAR METALLOPROTEINASE MEP"/>
    <property type="match status" value="1"/>
</dbReference>
<keyword evidence="12" id="KW-0812">Transmembrane</keyword>
<evidence type="ECO:0000256" key="10">
    <source>
        <dbReference type="ARBA" id="ARBA00023049"/>
    </source>
</evidence>
<keyword evidence="8" id="KW-0378">Hydrolase</keyword>
<dbReference type="SUPFAM" id="SSF55486">
    <property type="entry name" value="Metalloproteases ('zincins'), catalytic domain"/>
    <property type="match status" value="1"/>
</dbReference>
<evidence type="ECO:0000256" key="1">
    <source>
        <dbReference type="ARBA" id="ARBA00001947"/>
    </source>
</evidence>
<protein>
    <submittedName>
        <fullName evidence="15">Por secretion system C-terminal sorting domain-containing protein</fullName>
    </submittedName>
</protein>
<dbReference type="GO" id="GO:0004222">
    <property type="term" value="F:metalloendopeptidase activity"/>
    <property type="evidence" value="ECO:0007669"/>
    <property type="project" value="InterPro"/>
</dbReference>
<dbReference type="GO" id="GO:0008270">
    <property type="term" value="F:zinc ion binding"/>
    <property type="evidence" value="ECO:0007669"/>
    <property type="project" value="InterPro"/>
</dbReference>
<dbReference type="InterPro" id="IPR050371">
    <property type="entry name" value="Fungal_virulence_M36"/>
</dbReference>
<feature type="transmembrane region" description="Helical" evidence="12">
    <location>
        <begin position="12"/>
        <end position="29"/>
    </location>
</feature>
<proteinExistence type="inferred from homology"/>
<dbReference type="RefSeq" id="WP_074231633.1">
    <property type="nucleotide sequence ID" value="NZ_FSRQ01000003.1"/>
</dbReference>
<dbReference type="PANTHER" id="PTHR33478:SF1">
    <property type="entry name" value="EXTRACELLULAR METALLOPROTEINASE MEP"/>
    <property type="match status" value="1"/>
</dbReference>
<evidence type="ECO:0000256" key="3">
    <source>
        <dbReference type="ARBA" id="ARBA00006006"/>
    </source>
</evidence>
<dbReference type="CDD" id="cd09596">
    <property type="entry name" value="M36"/>
    <property type="match status" value="1"/>
</dbReference>
<evidence type="ECO:0000256" key="12">
    <source>
        <dbReference type="SAM" id="Phobius"/>
    </source>
</evidence>
<organism evidence="15 16">
    <name type="scientific">Chryseobacterium scophthalmum</name>
    <dbReference type="NCBI Taxonomy" id="59733"/>
    <lineage>
        <taxon>Bacteria</taxon>
        <taxon>Pseudomonadati</taxon>
        <taxon>Bacteroidota</taxon>
        <taxon>Flavobacteriia</taxon>
        <taxon>Flavobacteriales</taxon>
        <taxon>Weeksellaceae</taxon>
        <taxon>Chryseobacterium group</taxon>
        <taxon>Chryseobacterium</taxon>
    </lineage>
</organism>
<dbReference type="Gene3D" id="3.10.170.10">
    <property type="match status" value="1"/>
</dbReference>
<dbReference type="EMBL" id="FSRQ01000003">
    <property type="protein sequence ID" value="SIO29917.1"/>
    <property type="molecule type" value="Genomic_DNA"/>
</dbReference>
<dbReference type="NCBIfam" id="TIGR04183">
    <property type="entry name" value="Por_Secre_tail"/>
    <property type="match status" value="1"/>
</dbReference>
<dbReference type="CDD" id="cd04818">
    <property type="entry name" value="PA_subtilisin_1"/>
    <property type="match status" value="1"/>
</dbReference>
<dbReference type="Gene3D" id="1.10.390.10">
    <property type="entry name" value="Neutral Protease Domain 2"/>
    <property type="match status" value="1"/>
</dbReference>
<evidence type="ECO:0000256" key="8">
    <source>
        <dbReference type="ARBA" id="ARBA00022801"/>
    </source>
</evidence>
<dbReference type="Pfam" id="PF18962">
    <property type="entry name" value="Por_Secre_tail"/>
    <property type="match status" value="1"/>
</dbReference>
<reference evidence="16" key="1">
    <citation type="submission" date="2016-12" db="EMBL/GenBank/DDBJ databases">
        <authorList>
            <person name="Varghese N."/>
            <person name="Submissions S."/>
        </authorList>
    </citation>
    <scope>NUCLEOTIDE SEQUENCE [LARGE SCALE GENOMIC DNA]</scope>
    <source>
        <strain evidence="16">DSM 16779</strain>
    </source>
</reference>
<sequence>MNCIFINKLKAGNVKILFSFFILFPYFIFSQQQKRLISNYILTKQSKDLKKADLRDFEIDNIDSSESLKGEIVKIQQKFKGYPVYNAVGTAIIKGDKIVYFSDSFVKNYTVSTSETATLKKEKALENIAVALGKAEIKNFQILENSLSESNQKNFTKQRLMFVDVNDNLRLAYEFSFQEPHSANYWNVLIDANSGEIISKDNLNLSCNFHSDAYSGESMVSNDVESANLQKNTFLKLADNASYNVFPLPIEAPTFGNRSIVSNPWILASSPEGWHSTGATTYTTTRGNNVYAYEDTPNINQPGFSPDGGVNRNFDFPFSINGTPAFNRNAAITNLFYINNKVHDIFYQFGFTESARNFQQNNFGKGGNGNDYVLAESQDGGSLSNANFTTPSDGNRPVMQMYIWSTVNRYVFYNAPVTAIPRIPQASPAQFGPQLNGAGVTGDVVLASVINGCSALPAGSLAGKIGLIERGGASGCTFASKVKNAQNAGAIAAIIYNNPTAANFPSSMGGTDATITIPSVLITNDEGEFVKTQLNNSVTVNITLKSDPATAITPDGSFDNGIITHEYGHGISNRLTGNGYTCLLKSASKEQMGEGWSDFFALMLTNKPGDNANVPRSVGTYASGQSTSGAGLRPAKYSPDFSINNYTYGKTNGMEIEEDGEIVPDVHSIGFIWASMLWDLHWQYAAKYGYSSDVLANKNSGSARVLQLVTDALKLQACNPTFIDGRNAILSAEILTTKGEDRCMIWKTFAKRGLGLNALAGNKMNINDQKEDFSIPKDCQDGNSNIAIDKSLISIYPNPAKDEFFIYLKDFTIGNLHLQIYDMSGKLIVSENRSSQDSRIPVSTKDFENGVYVVKLQGIGVDISSRIIVKK</sequence>
<dbReference type="OrthoDB" id="5377264at2"/>
<keyword evidence="5" id="KW-0645">Protease</keyword>
<keyword evidence="12" id="KW-1133">Transmembrane helix</keyword>
<comment type="cofactor">
    <cofactor evidence="1">
        <name>Zn(2+)</name>
        <dbReference type="ChEBI" id="CHEBI:29105"/>
    </cofactor>
</comment>
<feature type="domain" description="Secretion system C-terminal sorting" evidence="14">
    <location>
        <begin position="795"/>
        <end position="869"/>
    </location>
</feature>
<keyword evidence="11" id="KW-0865">Zymogen</keyword>
<keyword evidence="9" id="KW-0862">Zinc</keyword>
<dbReference type="InterPro" id="IPR001842">
    <property type="entry name" value="Peptidase_M36"/>
</dbReference>
<dbReference type="Pfam" id="PF02128">
    <property type="entry name" value="Peptidase_M36"/>
    <property type="match status" value="1"/>
</dbReference>
<dbReference type="InterPro" id="IPR046450">
    <property type="entry name" value="PA_dom_sf"/>
</dbReference>
<dbReference type="InterPro" id="IPR027268">
    <property type="entry name" value="Peptidase_M4/M1_CTD_sf"/>
</dbReference>
<dbReference type="Proteomes" id="UP000184782">
    <property type="component" value="Unassembled WGS sequence"/>
</dbReference>
<dbReference type="InterPro" id="IPR003137">
    <property type="entry name" value="PA_domain"/>
</dbReference>
<dbReference type="Pfam" id="PF02225">
    <property type="entry name" value="PA"/>
    <property type="match status" value="1"/>
</dbReference>
<gene>
    <name evidence="15" type="ORF">SAMN05421769_3317</name>
</gene>
<keyword evidence="10" id="KW-0482">Metalloprotease</keyword>
<feature type="domain" description="PA" evidence="13">
    <location>
        <begin position="440"/>
        <end position="528"/>
    </location>
</feature>
<accession>A0A1N6ID33</accession>
<dbReference type="Gene3D" id="3.50.30.30">
    <property type="match status" value="1"/>
</dbReference>
<keyword evidence="7" id="KW-0732">Signal</keyword>
<evidence type="ECO:0000256" key="2">
    <source>
        <dbReference type="ARBA" id="ARBA00004613"/>
    </source>
</evidence>
<evidence type="ECO:0000259" key="13">
    <source>
        <dbReference type="Pfam" id="PF02225"/>
    </source>
</evidence>
<dbReference type="NCBIfam" id="NF038113">
    <property type="entry name" value="T9SSA_dep_M36"/>
    <property type="match status" value="1"/>
</dbReference>
<dbReference type="InterPro" id="IPR026444">
    <property type="entry name" value="Secre_tail"/>
</dbReference>
<keyword evidence="12" id="KW-0472">Membrane</keyword>
<evidence type="ECO:0000256" key="5">
    <source>
        <dbReference type="ARBA" id="ARBA00022670"/>
    </source>
</evidence>
<evidence type="ECO:0000313" key="16">
    <source>
        <dbReference type="Proteomes" id="UP000184782"/>
    </source>
</evidence>
<keyword evidence="16" id="KW-1185">Reference proteome</keyword>
<keyword evidence="4" id="KW-0964">Secreted</keyword>
<evidence type="ECO:0000256" key="7">
    <source>
        <dbReference type="ARBA" id="ARBA00022729"/>
    </source>
</evidence>
<evidence type="ECO:0000256" key="9">
    <source>
        <dbReference type="ARBA" id="ARBA00022833"/>
    </source>
</evidence>
<dbReference type="AlphaFoldDB" id="A0A1N6ID33"/>
<dbReference type="GO" id="GO:0005615">
    <property type="term" value="C:extracellular space"/>
    <property type="evidence" value="ECO:0007669"/>
    <property type="project" value="InterPro"/>
</dbReference>
<evidence type="ECO:0000256" key="6">
    <source>
        <dbReference type="ARBA" id="ARBA00022723"/>
    </source>
</evidence>
<name>A0A1N6ID33_9FLAO</name>
<dbReference type="GO" id="GO:0006508">
    <property type="term" value="P:proteolysis"/>
    <property type="evidence" value="ECO:0007669"/>
    <property type="project" value="UniProtKB-KW"/>
</dbReference>
<comment type="subcellular location">
    <subcellularLocation>
        <location evidence="2">Secreted</location>
    </subcellularLocation>
</comment>
<keyword evidence="6" id="KW-0479">Metal-binding</keyword>
<dbReference type="STRING" id="59733.SAMN05421769_3317"/>